<evidence type="ECO:0000313" key="1">
    <source>
        <dbReference type="EMBL" id="CAG8521819.1"/>
    </source>
</evidence>
<dbReference type="EMBL" id="CAJVPU010003709">
    <property type="protein sequence ID" value="CAG8521819.1"/>
    <property type="molecule type" value="Genomic_DNA"/>
</dbReference>
<reference evidence="1" key="1">
    <citation type="submission" date="2021-06" db="EMBL/GenBank/DDBJ databases">
        <authorList>
            <person name="Kallberg Y."/>
            <person name="Tangrot J."/>
            <person name="Rosling A."/>
        </authorList>
    </citation>
    <scope>NUCLEOTIDE SEQUENCE</scope>
    <source>
        <strain evidence="1">IL203A</strain>
    </source>
</reference>
<evidence type="ECO:0000313" key="2">
    <source>
        <dbReference type="Proteomes" id="UP000789702"/>
    </source>
</evidence>
<keyword evidence="2" id="KW-1185">Reference proteome</keyword>
<protein>
    <submittedName>
        <fullName evidence="1">6516_t:CDS:1</fullName>
    </submittedName>
</protein>
<comment type="caution">
    <text evidence="1">The sequence shown here is derived from an EMBL/GenBank/DDBJ whole genome shotgun (WGS) entry which is preliminary data.</text>
</comment>
<name>A0ACA9LEE6_9GLOM</name>
<gene>
    <name evidence="1" type="ORF">DHETER_LOCUS3953</name>
</gene>
<dbReference type="Proteomes" id="UP000789702">
    <property type="component" value="Unassembled WGS sequence"/>
</dbReference>
<sequence length="230" mass="24859">MKNFIFVFSLFAIFLTVNAVPFQLSKRTTTFKACPVEGVSQLTVGINPDPLVSGNPADFNVSGTLSHGLTAGITILRIAFADLFENPIGDHYSKIFDESFKAGNPLSIIVKSVLVPSLPSSYIIGVAVGDPTNDPNNPLKVYGCAFAVVGLTKSFDDSALFDINNRGMIVKIDEIFGSGREVEYFLDSIVRAPFEIDKRHKLKFVAGFIGANQEILEDSDCELVVSSVVG</sequence>
<organism evidence="1 2">
    <name type="scientific">Dentiscutata heterogama</name>
    <dbReference type="NCBI Taxonomy" id="1316150"/>
    <lineage>
        <taxon>Eukaryota</taxon>
        <taxon>Fungi</taxon>
        <taxon>Fungi incertae sedis</taxon>
        <taxon>Mucoromycota</taxon>
        <taxon>Glomeromycotina</taxon>
        <taxon>Glomeromycetes</taxon>
        <taxon>Diversisporales</taxon>
        <taxon>Gigasporaceae</taxon>
        <taxon>Dentiscutata</taxon>
    </lineage>
</organism>
<accession>A0ACA9LEE6</accession>
<proteinExistence type="predicted"/>